<dbReference type="InterPro" id="IPR004360">
    <property type="entry name" value="Glyas_Fos-R_dOase_dom"/>
</dbReference>
<name>A0A4R5QBF5_9PROT</name>
<dbReference type="InterPro" id="IPR029068">
    <property type="entry name" value="Glyas_Bleomycin-R_OHBP_Dase"/>
</dbReference>
<dbReference type="Pfam" id="PF00903">
    <property type="entry name" value="Glyoxalase"/>
    <property type="match status" value="1"/>
</dbReference>
<dbReference type="OrthoDB" id="284897at2"/>
<comment type="caution">
    <text evidence="2">The sequence shown here is derived from an EMBL/GenBank/DDBJ whole genome shotgun (WGS) entry which is preliminary data.</text>
</comment>
<evidence type="ECO:0000259" key="1">
    <source>
        <dbReference type="PROSITE" id="PS51819"/>
    </source>
</evidence>
<dbReference type="SUPFAM" id="SSF54593">
    <property type="entry name" value="Glyoxalase/Bleomycin resistance protein/Dihydroxybiphenyl dioxygenase"/>
    <property type="match status" value="1"/>
</dbReference>
<dbReference type="Gene3D" id="3.10.180.10">
    <property type="entry name" value="2,3-Dihydroxybiphenyl 1,2-Dioxygenase, domain 1"/>
    <property type="match status" value="1"/>
</dbReference>
<evidence type="ECO:0000313" key="3">
    <source>
        <dbReference type="Proteomes" id="UP000295096"/>
    </source>
</evidence>
<dbReference type="Proteomes" id="UP000295096">
    <property type="component" value="Unassembled WGS sequence"/>
</dbReference>
<sequence length="142" mass="15979">MRRPALVPELMVTEIGRSLGFWCGPCGFRLLYDRPEEGFACIERDGSRIMLDELPKDRPQRWEVAPAEPPFGRHVNFEIAVADMAPILAALAAAGWPLFMGPEETSYRTGESRVTVRQFLVQDPDGYLLRFSQALEETPDAP</sequence>
<protein>
    <submittedName>
        <fullName evidence="2">VOC family protein</fullName>
    </submittedName>
</protein>
<dbReference type="PROSITE" id="PS51819">
    <property type="entry name" value="VOC"/>
    <property type="match status" value="1"/>
</dbReference>
<proteinExistence type="predicted"/>
<accession>A0A4R5QBF5</accession>
<dbReference type="RefSeq" id="WP_133291003.1">
    <property type="nucleotide sequence ID" value="NZ_SMSJ01000043.1"/>
</dbReference>
<dbReference type="AlphaFoldDB" id="A0A4R5QBF5"/>
<evidence type="ECO:0000313" key="2">
    <source>
        <dbReference type="EMBL" id="TDH60166.1"/>
    </source>
</evidence>
<dbReference type="EMBL" id="SMSJ01000043">
    <property type="protein sequence ID" value="TDH60166.1"/>
    <property type="molecule type" value="Genomic_DNA"/>
</dbReference>
<keyword evidence="3" id="KW-1185">Reference proteome</keyword>
<dbReference type="InterPro" id="IPR037523">
    <property type="entry name" value="VOC_core"/>
</dbReference>
<feature type="domain" description="VOC" evidence="1">
    <location>
        <begin position="3"/>
        <end position="134"/>
    </location>
</feature>
<reference evidence="2 3" key="1">
    <citation type="journal article" date="2016" name="J. Microbiol.">
        <title>Dankookia rubra gen. nov., sp. nov., an alphaproteobacterium isolated from sediment of a shallow stream.</title>
        <authorList>
            <person name="Kim W.H."/>
            <person name="Kim D.H."/>
            <person name="Kang K."/>
            <person name="Ahn T.Y."/>
        </authorList>
    </citation>
    <scope>NUCLEOTIDE SEQUENCE [LARGE SCALE GENOMIC DNA]</scope>
    <source>
        <strain evidence="2 3">JCM30602</strain>
    </source>
</reference>
<gene>
    <name evidence="2" type="ORF">E2C06_23330</name>
</gene>
<organism evidence="2 3">
    <name type="scientific">Dankookia rubra</name>
    <dbReference type="NCBI Taxonomy" id="1442381"/>
    <lineage>
        <taxon>Bacteria</taxon>
        <taxon>Pseudomonadati</taxon>
        <taxon>Pseudomonadota</taxon>
        <taxon>Alphaproteobacteria</taxon>
        <taxon>Acetobacterales</taxon>
        <taxon>Roseomonadaceae</taxon>
        <taxon>Dankookia</taxon>
    </lineage>
</organism>